<keyword evidence="2" id="KW-1185">Reference proteome</keyword>
<name>A0ABW1YPM6_9GAMM</name>
<dbReference type="EMBL" id="JBHSVR010000001">
    <property type="protein sequence ID" value="MFC6634022.1"/>
    <property type="molecule type" value="Genomic_DNA"/>
</dbReference>
<evidence type="ECO:0000313" key="1">
    <source>
        <dbReference type="EMBL" id="MFC6634022.1"/>
    </source>
</evidence>
<sequence length="88" mass="9168">MPLPQPLEAKPAAEYATAVKTAIGTAVDSADLIAQLTTFDADALRLNARLVQGMKNALQTLAFTALEQNLILEAITTLGGEAAGFDLP</sequence>
<proteinExistence type="predicted"/>
<evidence type="ECO:0000313" key="2">
    <source>
        <dbReference type="Proteomes" id="UP001596425"/>
    </source>
</evidence>
<accession>A0ABW1YPM6</accession>
<organism evidence="1 2">
    <name type="scientific">Microbulbifer taiwanensis</name>
    <dbReference type="NCBI Taxonomy" id="986746"/>
    <lineage>
        <taxon>Bacteria</taxon>
        <taxon>Pseudomonadati</taxon>
        <taxon>Pseudomonadota</taxon>
        <taxon>Gammaproteobacteria</taxon>
        <taxon>Cellvibrionales</taxon>
        <taxon>Microbulbiferaceae</taxon>
        <taxon>Microbulbifer</taxon>
    </lineage>
</organism>
<dbReference type="RefSeq" id="WP_193190238.1">
    <property type="nucleotide sequence ID" value="NZ_JACZFR010000012.1"/>
</dbReference>
<comment type="caution">
    <text evidence="1">The sequence shown here is derived from an EMBL/GenBank/DDBJ whole genome shotgun (WGS) entry which is preliminary data.</text>
</comment>
<gene>
    <name evidence="1" type="ORF">ACFQBM_12050</name>
</gene>
<reference evidence="2" key="1">
    <citation type="journal article" date="2019" name="Int. J. Syst. Evol. Microbiol.">
        <title>The Global Catalogue of Microorganisms (GCM) 10K type strain sequencing project: providing services to taxonomists for standard genome sequencing and annotation.</title>
        <authorList>
            <consortium name="The Broad Institute Genomics Platform"/>
            <consortium name="The Broad Institute Genome Sequencing Center for Infectious Disease"/>
            <person name="Wu L."/>
            <person name="Ma J."/>
        </authorList>
    </citation>
    <scope>NUCLEOTIDE SEQUENCE [LARGE SCALE GENOMIC DNA]</scope>
    <source>
        <strain evidence="2">CGMCC 1.13718</strain>
    </source>
</reference>
<dbReference type="Proteomes" id="UP001596425">
    <property type="component" value="Unassembled WGS sequence"/>
</dbReference>
<protein>
    <submittedName>
        <fullName evidence="1">Uncharacterized protein</fullName>
    </submittedName>
</protein>